<dbReference type="InterPro" id="IPR011856">
    <property type="entry name" value="tRNA_endonuc-like_dom_sf"/>
</dbReference>
<dbReference type="EMBL" id="OBEA01000003">
    <property type="protein sequence ID" value="SNY50638.1"/>
    <property type="molecule type" value="Genomic_DNA"/>
</dbReference>
<dbReference type="GO" id="GO:0004519">
    <property type="term" value="F:endonuclease activity"/>
    <property type="evidence" value="ECO:0007669"/>
    <property type="project" value="UniProtKB-KW"/>
</dbReference>
<dbReference type="AlphaFoldDB" id="A0A285IRM2"/>
<dbReference type="InterPro" id="IPR011335">
    <property type="entry name" value="Restrct_endonuc-II-like"/>
</dbReference>
<reference evidence="3 4" key="1">
    <citation type="submission" date="2017-09" db="EMBL/GenBank/DDBJ databases">
        <authorList>
            <person name="Ehlers B."/>
            <person name="Leendertz F.H."/>
        </authorList>
    </citation>
    <scope>NUCLEOTIDE SEQUENCE [LARGE SCALE GENOMIC DNA]</scope>
    <source>
        <strain evidence="3 4">CGMCC 1.12662</strain>
    </source>
</reference>
<keyword evidence="3" id="KW-0378">Hydrolase</keyword>
<dbReference type="Pfam" id="PF02021">
    <property type="entry name" value="UPF0102"/>
    <property type="match status" value="1"/>
</dbReference>
<keyword evidence="3" id="KW-0255">Endonuclease</keyword>
<protein>
    <submittedName>
        <fullName evidence="3">Putative endonuclease</fullName>
    </submittedName>
</protein>
<dbReference type="PANTHER" id="PTHR34039">
    <property type="entry name" value="UPF0102 PROTEIN YRAN"/>
    <property type="match status" value="1"/>
</dbReference>
<evidence type="ECO:0000313" key="2">
    <source>
        <dbReference type="EMBL" id="PJE31874.1"/>
    </source>
</evidence>
<dbReference type="EMBL" id="PGTD01000007">
    <property type="protein sequence ID" value="PJE31874.1"/>
    <property type="molecule type" value="Genomic_DNA"/>
</dbReference>
<name>A0A285IRM2_9RHOB</name>
<reference evidence="2 5" key="2">
    <citation type="journal article" date="2018" name="Int. J. Syst. Evol. Microbiol.">
        <title>Pseudooceanicola lipolyticus sp. nov., a marine alphaproteobacterium, reclassification of Oceanicola flagellatus as Pseudooceanicola flagellatus comb. nov. and emended description of the genus Pseudooceanicola.</title>
        <authorList>
            <person name="Huang M.-M."/>
            <person name="Guo L.-L."/>
            <person name="Wu Y.-H."/>
            <person name="Lai Q.-L."/>
            <person name="Shao Z.-Z."/>
            <person name="Wang C.-S."/>
            <person name="Wu M."/>
            <person name="Xu X.-W."/>
        </authorList>
    </citation>
    <scope>NUCLEOTIDE SEQUENCE [LARGE SCALE GENOMIC DNA]</scope>
    <source>
        <strain evidence="2 5">Ar-45</strain>
    </source>
</reference>
<comment type="similarity">
    <text evidence="1">Belongs to the UPF0102 family.</text>
</comment>
<gene>
    <name evidence="2" type="ORF">CVM39_01865</name>
    <name evidence="3" type="ORF">SAMN06297129_1907</name>
</gene>
<dbReference type="Proteomes" id="UP000231702">
    <property type="component" value="Unassembled WGS sequence"/>
</dbReference>
<evidence type="ECO:0000256" key="1">
    <source>
        <dbReference type="ARBA" id="ARBA00006738"/>
    </source>
</evidence>
<dbReference type="Proteomes" id="UP000231655">
    <property type="component" value="Unassembled WGS sequence"/>
</dbReference>
<evidence type="ECO:0000313" key="3">
    <source>
        <dbReference type="EMBL" id="SNY50638.1"/>
    </source>
</evidence>
<keyword evidence="3" id="KW-0540">Nuclease</keyword>
<evidence type="ECO:0000313" key="4">
    <source>
        <dbReference type="Proteomes" id="UP000231655"/>
    </source>
</evidence>
<accession>A0A285IRM2</accession>
<dbReference type="OrthoDB" id="9812968at2"/>
<dbReference type="PANTHER" id="PTHR34039:SF1">
    <property type="entry name" value="UPF0102 PROTEIN YRAN"/>
    <property type="match status" value="1"/>
</dbReference>
<dbReference type="Gene3D" id="3.40.1350.10">
    <property type="match status" value="1"/>
</dbReference>
<proteinExistence type="inferred from homology"/>
<dbReference type="RefSeq" id="WP_097145650.1">
    <property type="nucleotide sequence ID" value="NZ_OBEA01000003.1"/>
</dbReference>
<dbReference type="InterPro" id="IPR003509">
    <property type="entry name" value="UPF0102_YraN-like"/>
</dbReference>
<dbReference type="GO" id="GO:0003676">
    <property type="term" value="F:nucleic acid binding"/>
    <property type="evidence" value="ECO:0007669"/>
    <property type="project" value="InterPro"/>
</dbReference>
<evidence type="ECO:0000313" key="5">
    <source>
        <dbReference type="Proteomes" id="UP000231702"/>
    </source>
</evidence>
<sequence>MADILEFRNPRVDRGQRAYLTGLCGEDAVIRHYEDLGAELLCQRWRGAGAEIDLIFREGRMLVFVEVKTGRTFDGAAQRIGWSQLHRIMRAAEAYAGSHALDPAGFLPEMRIDVGLVDGQGMVQILENVSMAA</sequence>
<keyword evidence="5" id="KW-1185">Reference proteome</keyword>
<dbReference type="SUPFAM" id="SSF52980">
    <property type="entry name" value="Restriction endonuclease-like"/>
    <property type="match status" value="1"/>
</dbReference>
<organism evidence="3 4">
    <name type="scientific">Pseudooceanicola antarcticus</name>
    <dbReference type="NCBI Taxonomy" id="1247613"/>
    <lineage>
        <taxon>Bacteria</taxon>
        <taxon>Pseudomonadati</taxon>
        <taxon>Pseudomonadota</taxon>
        <taxon>Alphaproteobacteria</taxon>
        <taxon>Rhodobacterales</taxon>
        <taxon>Paracoccaceae</taxon>
        <taxon>Pseudooceanicola</taxon>
    </lineage>
</organism>